<proteinExistence type="predicted"/>
<sequence>MFFSFQSSCSKYLTVLATGLTVVGLVPGFTLEAQSGPIRNKIREEVISQRGEEIVDRVAQKMIDKVNSSSCDQLHASMKSSAASGGGGFKDKIMTDFFAVLRQNPALKTEFFQQVSVPLATKLFDCGMIPPQD</sequence>
<gene>
    <name evidence="2" type="ordered locus">Cyan7425_3407</name>
</gene>
<keyword evidence="1" id="KW-0812">Transmembrane</keyword>
<dbReference type="HOGENOM" id="CLU_1903205_0_0_3"/>
<evidence type="ECO:0000313" key="2">
    <source>
        <dbReference type="EMBL" id="ACL45731.1"/>
    </source>
</evidence>
<protein>
    <submittedName>
        <fullName evidence="2">Uncharacterized protein</fullName>
    </submittedName>
</protein>
<keyword evidence="1" id="KW-0472">Membrane</keyword>
<dbReference type="EMBL" id="CP001344">
    <property type="protein sequence ID" value="ACL45731.1"/>
    <property type="molecule type" value="Genomic_DNA"/>
</dbReference>
<dbReference type="STRING" id="395961.Cyan7425_3407"/>
<dbReference type="KEGG" id="cyn:Cyan7425_3407"/>
<dbReference type="AlphaFoldDB" id="B8HQR0"/>
<name>B8HQR0_CYAP4</name>
<feature type="transmembrane region" description="Helical" evidence="1">
    <location>
        <begin position="12"/>
        <end position="31"/>
    </location>
</feature>
<keyword evidence="1" id="KW-1133">Transmembrane helix</keyword>
<dbReference type="OrthoDB" id="565297at2"/>
<dbReference type="eggNOG" id="ENOG5031DD7">
    <property type="taxonomic scope" value="Bacteria"/>
</dbReference>
<reference evidence="2" key="1">
    <citation type="submission" date="2009-01" db="EMBL/GenBank/DDBJ databases">
        <title>Complete sequence of chromosome Cyanothece sp. PCC 7425.</title>
        <authorList>
            <consortium name="US DOE Joint Genome Institute"/>
            <person name="Lucas S."/>
            <person name="Copeland A."/>
            <person name="Lapidus A."/>
            <person name="Glavina del Rio T."/>
            <person name="Dalin E."/>
            <person name="Tice H."/>
            <person name="Bruce D."/>
            <person name="Goodwin L."/>
            <person name="Pitluck S."/>
            <person name="Sims D."/>
            <person name="Meineke L."/>
            <person name="Brettin T."/>
            <person name="Detter J.C."/>
            <person name="Han C."/>
            <person name="Larimer F."/>
            <person name="Land M."/>
            <person name="Hauser L."/>
            <person name="Kyrpides N."/>
            <person name="Ovchinnikova G."/>
            <person name="Liberton M."/>
            <person name="Stoeckel J."/>
            <person name="Banerjee A."/>
            <person name="Singh A."/>
            <person name="Page L."/>
            <person name="Sato H."/>
            <person name="Zhao L."/>
            <person name="Sherman L."/>
            <person name="Pakrasi H."/>
            <person name="Richardson P."/>
        </authorList>
    </citation>
    <scope>NUCLEOTIDE SEQUENCE</scope>
    <source>
        <strain evidence="2">PCC 7425</strain>
    </source>
</reference>
<organism evidence="2">
    <name type="scientific">Cyanothece sp. (strain PCC 7425 / ATCC 29141)</name>
    <dbReference type="NCBI Taxonomy" id="395961"/>
    <lineage>
        <taxon>Bacteria</taxon>
        <taxon>Bacillati</taxon>
        <taxon>Cyanobacteriota</taxon>
        <taxon>Cyanophyceae</taxon>
        <taxon>Gomontiellales</taxon>
        <taxon>Cyanothecaceae</taxon>
        <taxon>Cyanothece</taxon>
    </lineage>
</organism>
<accession>B8HQR0</accession>
<evidence type="ECO:0000256" key="1">
    <source>
        <dbReference type="SAM" id="Phobius"/>
    </source>
</evidence>